<dbReference type="Proteomes" id="UP000790787">
    <property type="component" value="Chromosome 15"/>
</dbReference>
<accession>A0AC58SSF1</accession>
<dbReference type="RefSeq" id="XP_075087903.1">
    <property type="nucleotide sequence ID" value="XM_075231802.1"/>
</dbReference>
<protein>
    <submittedName>
        <fullName evidence="2">Uncharacterized protein LOC142169864</fullName>
    </submittedName>
</protein>
<evidence type="ECO:0000313" key="2">
    <source>
        <dbReference type="RefSeq" id="XP_075087903.1"/>
    </source>
</evidence>
<sequence length="442" mass="51274">MDSSDPGSEDTDDEEDVFRIALQDYVVQRRVKIKLRPNEQRRVMAICVNLTKCRWHILGSLEGQIGNFIVRSYYPVAKYFKDKIINQLDIKLKKLRDFIRIKYGVYVGKSICVRAKHQVMGKYLGDYKLEFARIYDYADMLRSTNPDSTIVLKTSKETIPGKELFVGIYICLHACKLTEFQGEGLTIISDMQKKGEERRKKFWACARAPFEAYLKAKIDELSELSNSKIIEDLLRYPKQSWCRAFFKDWSKCDYVENNMCETFNNWIMSARHKSIITMLEEIRVKVIERITTMREFSTRKETYLKSFSCYIQPVTNTAIWTATQNPTVEPHVITKMLGRPKKNRRKAQDEPKKKFGKRSRKGTPMTYSHYKTVGHNKKGCPILDKDLELLVPEMLMLLKEQLNHQLLQVVMELLAASGSGTAATRNTQPSTVASQSTECLFL</sequence>
<reference evidence="2" key="2">
    <citation type="submission" date="2025-08" db="UniProtKB">
        <authorList>
            <consortium name="RefSeq"/>
        </authorList>
    </citation>
    <scope>IDENTIFICATION</scope>
    <source>
        <tissue evidence="2">Leaf</tissue>
    </source>
</reference>
<organism evidence="1 2">
    <name type="scientific">Nicotiana tabacum</name>
    <name type="common">Common tobacco</name>
    <dbReference type="NCBI Taxonomy" id="4097"/>
    <lineage>
        <taxon>Eukaryota</taxon>
        <taxon>Viridiplantae</taxon>
        <taxon>Streptophyta</taxon>
        <taxon>Embryophyta</taxon>
        <taxon>Tracheophyta</taxon>
        <taxon>Spermatophyta</taxon>
        <taxon>Magnoliopsida</taxon>
        <taxon>eudicotyledons</taxon>
        <taxon>Gunneridae</taxon>
        <taxon>Pentapetalae</taxon>
        <taxon>asterids</taxon>
        <taxon>lamiids</taxon>
        <taxon>Solanales</taxon>
        <taxon>Solanaceae</taxon>
        <taxon>Nicotianoideae</taxon>
        <taxon>Nicotianeae</taxon>
        <taxon>Nicotiana</taxon>
    </lineage>
</organism>
<keyword evidence="1" id="KW-1185">Reference proteome</keyword>
<gene>
    <name evidence="2" type="primary">LOC142169864</name>
</gene>
<reference evidence="1" key="1">
    <citation type="journal article" date="2014" name="Nat. Commun.">
        <title>The tobacco genome sequence and its comparison with those of tomato and potato.</title>
        <authorList>
            <person name="Sierro N."/>
            <person name="Battey J.N."/>
            <person name="Ouadi S."/>
            <person name="Bakaher N."/>
            <person name="Bovet L."/>
            <person name="Willig A."/>
            <person name="Goepfert S."/>
            <person name="Peitsch M.C."/>
            <person name="Ivanov N.V."/>
        </authorList>
    </citation>
    <scope>NUCLEOTIDE SEQUENCE [LARGE SCALE GENOMIC DNA]</scope>
</reference>
<evidence type="ECO:0000313" key="1">
    <source>
        <dbReference type="Proteomes" id="UP000790787"/>
    </source>
</evidence>
<proteinExistence type="predicted"/>
<name>A0AC58SSF1_TOBAC</name>